<organism evidence="2 3">
    <name type="scientific">Sphingomonas quercus</name>
    <dbReference type="NCBI Taxonomy" id="2842451"/>
    <lineage>
        <taxon>Bacteria</taxon>
        <taxon>Pseudomonadati</taxon>
        <taxon>Pseudomonadota</taxon>
        <taxon>Alphaproteobacteria</taxon>
        <taxon>Sphingomonadales</taxon>
        <taxon>Sphingomonadaceae</taxon>
        <taxon>Sphingomonas</taxon>
    </lineage>
</organism>
<dbReference type="PANTHER" id="PTHR37811:SF2">
    <property type="entry name" value="ABM DOMAIN-CONTAINING PROTEIN"/>
    <property type="match status" value="1"/>
</dbReference>
<dbReference type="Proteomes" id="UP000776276">
    <property type="component" value="Unassembled WGS sequence"/>
</dbReference>
<dbReference type="InterPro" id="IPR007138">
    <property type="entry name" value="ABM_dom"/>
</dbReference>
<name>A0ABS6BIF6_9SPHN</name>
<keyword evidence="2" id="KW-0560">Oxidoreductase</keyword>
<dbReference type="EMBL" id="JAHKRT010000002">
    <property type="protein sequence ID" value="MBU3077226.1"/>
    <property type="molecule type" value="Genomic_DNA"/>
</dbReference>
<keyword evidence="2" id="KW-0503">Monooxygenase</keyword>
<evidence type="ECO:0000313" key="3">
    <source>
        <dbReference type="Proteomes" id="UP000776276"/>
    </source>
</evidence>
<gene>
    <name evidence="2" type="ORF">KOF26_05035</name>
</gene>
<keyword evidence="3" id="KW-1185">Reference proteome</keyword>
<dbReference type="PANTHER" id="PTHR37811">
    <property type="entry name" value="BLL5343 PROTEIN"/>
    <property type="match status" value="1"/>
</dbReference>
<dbReference type="InterPro" id="IPR052936">
    <property type="entry name" value="Jasmonate_Hydroxylase-like"/>
</dbReference>
<dbReference type="RefSeq" id="WP_216321091.1">
    <property type="nucleotide sequence ID" value="NZ_JAHKRT010000002.1"/>
</dbReference>
<evidence type="ECO:0000259" key="1">
    <source>
        <dbReference type="Pfam" id="PF03992"/>
    </source>
</evidence>
<dbReference type="GO" id="GO:0004497">
    <property type="term" value="F:monooxygenase activity"/>
    <property type="evidence" value="ECO:0007669"/>
    <property type="project" value="UniProtKB-KW"/>
</dbReference>
<reference evidence="2 3" key="1">
    <citation type="submission" date="2021-06" db="EMBL/GenBank/DDBJ databases">
        <title>Sphingomonas sp. XMGL2, whole genome shotgun sequencing project.</title>
        <authorList>
            <person name="Zhao G."/>
            <person name="Shen L."/>
        </authorList>
    </citation>
    <scope>NUCLEOTIDE SEQUENCE [LARGE SCALE GENOMIC DNA]</scope>
    <source>
        <strain evidence="2 3">XMGL2</strain>
    </source>
</reference>
<evidence type="ECO:0000313" key="2">
    <source>
        <dbReference type="EMBL" id="MBU3077226.1"/>
    </source>
</evidence>
<sequence length="107" mass="11847">MTNKYVAGTIAVIFASRRTGEDATGYEAAAESMGARAAAMPGYLGIHSARGADGFGLTVSYWADEASALAWRDDAEHARIRELGRMRWYESYELIVSSVTRSYDWER</sequence>
<comment type="caution">
    <text evidence="2">The sequence shown here is derived from an EMBL/GenBank/DDBJ whole genome shotgun (WGS) entry which is preliminary data.</text>
</comment>
<feature type="domain" description="ABM" evidence="1">
    <location>
        <begin position="10"/>
        <end position="82"/>
    </location>
</feature>
<accession>A0ABS6BIF6</accession>
<proteinExistence type="predicted"/>
<protein>
    <submittedName>
        <fullName evidence="2">Antibiotic biosynthesis monooxygenase</fullName>
    </submittedName>
</protein>
<dbReference type="Pfam" id="PF03992">
    <property type="entry name" value="ABM"/>
    <property type="match status" value="1"/>
</dbReference>